<proteinExistence type="predicted"/>
<reference evidence="1" key="1">
    <citation type="submission" date="2018-02" db="EMBL/GenBank/DDBJ databases">
        <title>Rhizophora mucronata_Transcriptome.</title>
        <authorList>
            <person name="Meera S.P."/>
            <person name="Sreeshan A."/>
            <person name="Augustine A."/>
        </authorList>
    </citation>
    <scope>NUCLEOTIDE SEQUENCE</scope>
    <source>
        <tissue evidence="1">Leaf</tissue>
    </source>
</reference>
<organism evidence="1">
    <name type="scientific">Rhizophora mucronata</name>
    <name type="common">Asiatic mangrove</name>
    <dbReference type="NCBI Taxonomy" id="61149"/>
    <lineage>
        <taxon>Eukaryota</taxon>
        <taxon>Viridiplantae</taxon>
        <taxon>Streptophyta</taxon>
        <taxon>Embryophyta</taxon>
        <taxon>Tracheophyta</taxon>
        <taxon>Spermatophyta</taxon>
        <taxon>Magnoliopsida</taxon>
        <taxon>eudicotyledons</taxon>
        <taxon>Gunneridae</taxon>
        <taxon>Pentapetalae</taxon>
        <taxon>rosids</taxon>
        <taxon>fabids</taxon>
        <taxon>Malpighiales</taxon>
        <taxon>Rhizophoraceae</taxon>
        <taxon>Rhizophora</taxon>
    </lineage>
</organism>
<evidence type="ECO:0000313" key="1">
    <source>
        <dbReference type="EMBL" id="MBX73484.1"/>
    </source>
</evidence>
<sequence>MKTSEKNIIYLSGYFATDSHK</sequence>
<dbReference type="EMBL" id="GGEC01093000">
    <property type="protein sequence ID" value="MBX73484.1"/>
    <property type="molecule type" value="Transcribed_RNA"/>
</dbReference>
<dbReference type="AlphaFoldDB" id="A0A2P2R2Y0"/>
<name>A0A2P2R2Y0_RHIMU</name>
<protein>
    <submittedName>
        <fullName evidence="1">Uncharacterized protein</fullName>
    </submittedName>
</protein>
<accession>A0A2P2R2Y0</accession>